<evidence type="ECO:0000313" key="7">
    <source>
        <dbReference type="EMBL" id="CAG6756848.1"/>
    </source>
</evidence>
<feature type="compositionally biased region" description="Pro residues" evidence="5">
    <location>
        <begin position="303"/>
        <end position="312"/>
    </location>
</feature>
<feature type="compositionally biased region" description="Pro residues" evidence="5">
    <location>
        <begin position="1009"/>
        <end position="1020"/>
    </location>
</feature>
<feature type="compositionally biased region" description="Gly residues" evidence="5">
    <location>
        <begin position="115"/>
        <end position="131"/>
    </location>
</feature>
<dbReference type="Gene3D" id="1.10.150.60">
    <property type="entry name" value="ARID DNA-binding domain"/>
    <property type="match status" value="1"/>
</dbReference>
<evidence type="ECO:0000256" key="1">
    <source>
        <dbReference type="ARBA" id="ARBA00004123"/>
    </source>
</evidence>
<evidence type="ECO:0000259" key="6">
    <source>
        <dbReference type="PROSITE" id="PS51011"/>
    </source>
</evidence>
<dbReference type="InterPro" id="IPR036431">
    <property type="entry name" value="ARID_dom_sf"/>
</dbReference>
<feature type="compositionally biased region" description="Polar residues" evidence="5">
    <location>
        <begin position="269"/>
        <end position="278"/>
    </location>
</feature>
<dbReference type="GO" id="GO:0035060">
    <property type="term" value="C:brahma complex"/>
    <property type="evidence" value="ECO:0007669"/>
    <property type="project" value="InterPro"/>
</dbReference>
<feature type="region of interest" description="Disordered" evidence="5">
    <location>
        <begin position="1137"/>
        <end position="1166"/>
    </location>
</feature>
<name>A0A8D8ZZI6_9HEMI</name>
<organism evidence="7">
    <name type="scientific">Cacopsylla melanoneura</name>
    <dbReference type="NCBI Taxonomy" id="428564"/>
    <lineage>
        <taxon>Eukaryota</taxon>
        <taxon>Metazoa</taxon>
        <taxon>Ecdysozoa</taxon>
        <taxon>Arthropoda</taxon>
        <taxon>Hexapoda</taxon>
        <taxon>Insecta</taxon>
        <taxon>Pterygota</taxon>
        <taxon>Neoptera</taxon>
        <taxon>Paraneoptera</taxon>
        <taxon>Hemiptera</taxon>
        <taxon>Sternorrhyncha</taxon>
        <taxon>Psylloidea</taxon>
        <taxon>Psyllidae</taxon>
        <taxon>Psyllinae</taxon>
        <taxon>Cacopsylla</taxon>
    </lineage>
</organism>
<comment type="subcellular location">
    <subcellularLocation>
        <location evidence="1">Nucleus</location>
    </subcellularLocation>
</comment>
<dbReference type="SUPFAM" id="SSF46774">
    <property type="entry name" value="ARID-like"/>
    <property type="match status" value="1"/>
</dbReference>
<dbReference type="GO" id="GO:0005654">
    <property type="term" value="C:nucleoplasm"/>
    <property type="evidence" value="ECO:0007669"/>
    <property type="project" value="TreeGrafter"/>
</dbReference>
<dbReference type="SMART" id="SM01014">
    <property type="entry name" value="ARID"/>
    <property type="match status" value="1"/>
</dbReference>
<dbReference type="SUPFAM" id="SSF48371">
    <property type="entry name" value="ARM repeat"/>
    <property type="match status" value="1"/>
</dbReference>
<feature type="compositionally biased region" description="Low complexity" evidence="5">
    <location>
        <begin position="476"/>
        <end position="485"/>
    </location>
</feature>
<feature type="compositionally biased region" description="Pro residues" evidence="5">
    <location>
        <begin position="869"/>
        <end position="894"/>
    </location>
</feature>
<dbReference type="GO" id="GO:0071565">
    <property type="term" value="C:nBAF complex"/>
    <property type="evidence" value="ECO:0007669"/>
    <property type="project" value="TreeGrafter"/>
</dbReference>
<evidence type="ECO:0000256" key="5">
    <source>
        <dbReference type="SAM" id="MobiDB-lite"/>
    </source>
</evidence>
<dbReference type="GO" id="GO:0006338">
    <property type="term" value="P:chromatin remodeling"/>
    <property type="evidence" value="ECO:0007669"/>
    <property type="project" value="InterPro"/>
</dbReference>
<feature type="compositionally biased region" description="Pro residues" evidence="5">
    <location>
        <begin position="949"/>
        <end position="972"/>
    </location>
</feature>
<dbReference type="InterPro" id="IPR001606">
    <property type="entry name" value="ARID_dom"/>
</dbReference>
<keyword evidence="3" id="KW-0156">Chromatin regulator</keyword>
<evidence type="ECO:0000256" key="4">
    <source>
        <dbReference type="ARBA" id="ARBA00023242"/>
    </source>
</evidence>
<feature type="region of interest" description="Disordered" evidence="5">
    <location>
        <begin position="1"/>
        <end position="627"/>
    </location>
</feature>
<dbReference type="GO" id="GO:0031491">
    <property type="term" value="F:nucleosome binding"/>
    <property type="evidence" value="ECO:0007669"/>
    <property type="project" value="TreeGrafter"/>
</dbReference>
<feature type="compositionally biased region" description="Pro residues" evidence="5">
    <location>
        <begin position="577"/>
        <end position="589"/>
    </location>
</feature>
<keyword evidence="2" id="KW-0597">Phosphoprotein</keyword>
<dbReference type="InterPro" id="IPR021906">
    <property type="entry name" value="BAF250/Osa"/>
</dbReference>
<feature type="compositionally biased region" description="Polar residues" evidence="5">
    <location>
        <begin position="313"/>
        <end position="328"/>
    </location>
</feature>
<dbReference type="PANTHER" id="PTHR12656">
    <property type="entry name" value="BRG-1 ASSOCIATED FACTOR 250 BAF250"/>
    <property type="match status" value="1"/>
</dbReference>
<dbReference type="CDD" id="cd16865">
    <property type="entry name" value="ARID_ARID1A-like"/>
    <property type="match status" value="1"/>
</dbReference>
<reference evidence="7" key="1">
    <citation type="submission" date="2021-05" db="EMBL/GenBank/DDBJ databases">
        <authorList>
            <person name="Alioto T."/>
            <person name="Alioto T."/>
            <person name="Gomez Garrido J."/>
        </authorList>
    </citation>
    <scope>NUCLEOTIDE SEQUENCE</scope>
</reference>
<protein>
    <submittedName>
        <fullName evidence="7">Trithorax group protein osa</fullName>
    </submittedName>
</protein>
<dbReference type="InterPro" id="IPR033388">
    <property type="entry name" value="BAF250_C"/>
</dbReference>
<feature type="region of interest" description="Disordered" evidence="5">
    <location>
        <begin position="1241"/>
        <end position="1306"/>
    </location>
</feature>
<feature type="domain" description="ARID" evidence="6">
    <location>
        <begin position="637"/>
        <end position="731"/>
    </location>
</feature>
<evidence type="ECO:0000256" key="2">
    <source>
        <dbReference type="ARBA" id="ARBA00022553"/>
    </source>
</evidence>
<dbReference type="Gene3D" id="1.25.10.10">
    <property type="entry name" value="Leucine-rich Repeat Variant"/>
    <property type="match status" value="1"/>
</dbReference>
<feature type="compositionally biased region" description="Low complexity" evidence="5">
    <location>
        <begin position="366"/>
        <end position="381"/>
    </location>
</feature>
<dbReference type="GO" id="GO:0006357">
    <property type="term" value="P:regulation of transcription by RNA polymerase II"/>
    <property type="evidence" value="ECO:0007669"/>
    <property type="project" value="TreeGrafter"/>
</dbReference>
<dbReference type="Pfam" id="PF01388">
    <property type="entry name" value="ARID"/>
    <property type="match status" value="1"/>
</dbReference>
<feature type="compositionally biased region" description="Pro residues" evidence="5">
    <location>
        <begin position="231"/>
        <end position="242"/>
    </location>
</feature>
<feature type="compositionally biased region" description="Pro residues" evidence="5">
    <location>
        <begin position="600"/>
        <end position="609"/>
    </location>
</feature>
<feature type="compositionally biased region" description="Low complexity" evidence="5">
    <location>
        <begin position="805"/>
        <end position="824"/>
    </location>
</feature>
<dbReference type="GO" id="GO:0016514">
    <property type="term" value="C:SWI/SNF complex"/>
    <property type="evidence" value="ECO:0007669"/>
    <property type="project" value="InterPro"/>
</dbReference>
<proteinExistence type="predicted"/>
<feature type="compositionally biased region" description="Polar residues" evidence="5">
    <location>
        <begin position="184"/>
        <end position="210"/>
    </location>
</feature>
<dbReference type="SMART" id="SM00501">
    <property type="entry name" value="BRIGHT"/>
    <property type="match status" value="1"/>
</dbReference>
<dbReference type="EMBL" id="HBUF01545768">
    <property type="protein sequence ID" value="CAG6756848.1"/>
    <property type="molecule type" value="Transcribed_RNA"/>
</dbReference>
<dbReference type="PROSITE" id="PS51011">
    <property type="entry name" value="ARID"/>
    <property type="match status" value="1"/>
</dbReference>
<feature type="compositionally biased region" description="Low complexity" evidence="5">
    <location>
        <begin position="754"/>
        <end position="776"/>
    </location>
</feature>
<sequence length="1676" mass="182379">MAATQAEPPVPESSGGPESGPGPDMEHGGPPPQGLQNGEKNNKPLPPPSGPPEHNVGPKGKMQNNVGMDPMNQYRPEPPGGPPGMNNNNNEAPLHNDESGPPQGDKMYPPHPGQQEGGPPMGHPGYPGGGPNYPHTPPRGGYHHGGGEMDQMNQQMRHGGGYKPMPPRGAMGPGPMQGGYPQQRFISGQSISQPTGPTPTLNQLLQSSNPGAHRFQNRYGPGPGEPYAQNWPPPRGPMPPQSYPNQQGPTPGGPTPTPGHNMGGPGVYRNQQPPNRYPSNAGEPPTPASPTQGGYPQRYHTPPSRPAYPYPTQPGQNYDPSQQQRQWNQTSHPHPPQSQSPGQSPSPQSPRPTQDPPDNDRPTPSPTGSTGSRSVSPAVVGGNYGGVGVRPPYGGYNTQGGPGSAQYGQYHMQQQHPGFPGQQGGYNFNVNNVPQPGGYGSSPPTPHHAMGPPMLPPGGTPNSHPESMHPPVQLHSDSSSDSTMMSDRHDNGYASGPSVVTSIVTTGPDGQPMDEASQQSTLSNASVASGGEENQNPVCTPKRQREMGPIPSPRDMGPGGPNPGMLGPMGWGNRHPPGGPPLPHSPGNPPSGMNAMEEFPPTPTPPPVQNTPTPSWPRAHTSHKHDSLSKLFDMDDSVERRHYLEKLLGFMEERGSPITTCPTISKNLLDLFRLYLFVKERGGFLEVCRVNKNKIWKDIAGLLNIGASSSAAYTLRKHYIKNILPFECHFDRGGVDPAPIIAQVEASTKKKGAKAAPAPTVPSPGSSNSQDSFPSSQGGASMDGYGAYGGYPPEFNNQRPPSQPPQGYQGQNYPQYPDQYNQQYPPQPPNRAVYPYPGPDTGDRGYPPNTGPAGQTPGPYNQPGYSPRGPFPGPTPPPASPAPATQPAPPPPTPGGTQPDLYRQDAPPRRHPDFAKDAPQPPSPQSPQTGRPMYPGWSANQNNNYRGPGPGPGYPPPQQQWGPQCPPRPPASPQWVDQSRGYPTPSTPPQPGWPQNSAGGTMRHMMRPPSDPSKPFPPLPSTAGGPKTQAPPVPPGPGAVKREIQFPPDSVESVTPVVFKRRKLTRSDVAPVEAWRLMMALKSGLLAETCWAIDVLNILLFDDTGIAYFGLSHLPGLLDVILEHFKKSLSDMLETESNAPRRKWYEPPPVDTTEPDLGIPDKKPPLDKNAMQVTKCKRNFESRKKTVVTVENEDLFVKDGPRPWESFPYGTDEPESDTAYIIPPFQGEYGSVPFVRILETKGNYKPPPDTTSKPNPSVNSDVKTVVKIEPPEPPIKTEEEESVNNNKVENGETNNRNREKEKNETEEEDVKLFLDKFVPKLIDPTGNLKRRRLSEYEDESYCRDEASLYPVSDSQDNIARRCIALSNILRNLTFVPGNEIEFSKSPTFLRLLGRLILAYHEHGLRVTKTRNYDRDDDTDWTDCCSSLSPQAESEWWWDYMENIRENVLVSLANIAGHIDLDLYPEDITRPILDGLLHWSVCPAAQGQDPFPSSASNLSPQRLALEALCKLCVTDNNVDLVIATPPYARLERLTYVLTRFLCKNEDQVLREFGVNLLHYLAAADSAMSRTIALQSPCISLLVAFIEQAEQNALGVANQHGIGALRDNPDSMGTSLDMLRRTARTLLHLSKHPDNKPLFLQQEQRLLALVMSQILDQQVAAIISRVLYQTRPDLYQNR</sequence>
<feature type="compositionally biased region" description="Low complexity" evidence="5">
    <location>
        <begin position="563"/>
        <end position="576"/>
    </location>
</feature>
<feature type="compositionally biased region" description="Polar residues" evidence="5">
    <location>
        <begin position="1250"/>
        <end position="1261"/>
    </location>
</feature>
<feature type="compositionally biased region" description="Basic and acidic residues" evidence="5">
    <location>
        <begin position="902"/>
        <end position="916"/>
    </location>
</feature>
<accession>A0A8D8ZZI6</accession>
<feature type="compositionally biased region" description="Low complexity" evidence="5">
    <location>
        <begin position="1283"/>
        <end position="1294"/>
    </location>
</feature>
<dbReference type="PANTHER" id="PTHR12656:SF5">
    <property type="entry name" value="TRITHORAX GROUP PROTEIN OSA"/>
    <property type="match status" value="1"/>
</dbReference>
<feature type="region of interest" description="Disordered" evidence="5">
    <location>
        <begin position="749"/>
        <end position="1042"/>
    </location>
</feature>
<feature type="compositionally biased region" description="Polar residues" evidence="5">
    <location>
        <begin position="516"/>
        <end position="538"/>
    </location>
</feature>
<dbReference type="InterPro" id="IPR011989">
    <property type="entry name" value="ARM-like"/>
</dbReference>
<keyword evidence="4" id="KW-0539">Nucleus</keyword>
<dbReference type="InterPro" id="IPR016024">
    <property type="entry name" value="ARM-type_fold"/>
</dbReference>
<dbReference type="GO" id="GO:0045893">
    <property type="term" value="P:positive regulation of DNA-templated transcription"/>
    <property type="evidence" value="ECO:0007669"/>
    <property type="project" value="TreeGrafter"/>
</dbReference>
<dbReference type="Pfam" id="PF12031">
    <property type="entry name" value="BAF250_C"/>
    <property type="match status" value="1"/>
</dbReference>
<dbReference type="GO" id="GO:0003677">
    <property type="term" value="F:DNA binding"/>
    <property type="evidence" value="ECO:0007669"/>
    <property type="project" value="InterPro"/>
</dbReference>
<evidence type="ECO:0000256" key="3">
    <source>
        <dbReference type="ARBA" id="ARBA00022853"/>
    </source>
</evidence>